<accession>A0AAE1LED9</accession>
<keyword evidence="4 8" id="KW-0472">Membrane</keyword>
<comment type="caution">
    <text evidence="14">The sequence shown here is derived from an EMBL/GenBank/DDBJ whole genome shotgun (WGS) entry which is preliminary data.</text>
</comment>
<reference evidence="14" key="2">
    <citation type="journal article" date="2023" name="BMC Genomics">
        <title>Pest status, molecular evolution, and epigenetic factors derived from the genome assembly of Frankliniella fusca, a thysanopteran phytovirus vector.</title>
        <authorList>
            <person name="Catto M.A."/>
            <person name="Labadie P.E."/>
            <person name="Jacobson A.L."/>
            <person name="Kennedy G.G."/>
            <person name="Srinivasan R."/>
            <person name="Hunt B.G."/>
        </authorList>
    </citation>
    <scope>NUCLEOTIDE SEQUENCE</scope>
    <source>
        <strain evidence="14">PL_HMW_Pooled</strain>
    </source>
</reference>
<dbReference type="InterPro" id="IPR014756">
    <property type="entry name" value="Ig_E-set"/>
</dbReference>
<evidence type="ECO:0000256" key="8">
    <source>
        <dbReference type="SAM" id="Phobius"/>
    </source>
</evidence>
<evidence type="ECO:0000256" key="4">
    <source>
        <dbReference type="ARBA" id="ARBA00023136"/>
    </source>
</evidence>
<dbReference type="InterPro" id="IPR005533">
    <property type="entry name" value="AMOP_dom"/>
</dbReference>
<feature type="domain" description="Sushi" evidence="11">
    <location>
        <begin position="1189"/>
        <end position="1249"/>
    </location>
</feature>
<dbReference type="SUPFAM" id="SSF81296">
    <property type="entry name" value="E set domains"/>
    <property type="match status" value="1"/>
</dbReference>
<feature type="signal peptide" evidence="9">
    <location>
        <begin position="1"/>
        <end position="37"/>
    </location>
</feature>
<dbReference type="InterPro" id="IPR056619">
    <property type="entry name" value="C8-3_MUC4"/>
</dbReference>
<proteinExistence type="predicted"/>
<feature type="transmembrane region" description="Helical" evidence="8">
    <location>
        <begin position="1510"/>
        <end position="1532"/>
    </location>
</feature>
<feature type="domain" description="NIDO" evidence="12">
    <location>
        <begin position="308"/>
        <end position="474"/>
    </location>
</feature>
<feature type="region of interest" description="Disordered" evidence="7">
    <location>
        <begin position="80"/>
        <end position="104"/>
    </location>
</feature>
<dbReference type="PROSITE" id="PS51220">
    <property type="entry name" value="NIDO"/>
    <property type="match status" value="1"/>
</dbReference>
<dbReference type="SMART" id="SM00539">
    <property type="entry name" value="NIDO"/>
    <property type="match status" value="1"/>
</dbReference>
<dbReference type="Pfam" id="PF00094">
    <property type="entry name" value="VWD"/>
    <property type="match status" value="1"/>
</dbReference>
<name>A0AAE1LED9_9NEOP</name>
<dbReference type="Pfam" id="PF03782">
    <property type="entry name" value="AMOP"/>
    <property type="match status" value="1"/>
</dbReference>
<keyword evidence="2 8" id="KW-0812">Transmembrane</keyword>
<dbReference type="PROSITE" id="PS51233">
    <property type="entry name" value="VWFD"/>
    <property type="match status" value="1"/>
</dbReference>
<comment type="subcellular location">
    <subcellularLocation>
        <location evidence="1">Membrane</location>
    </subcellularLocation>
</comment>
<organism evidence="14 15">
    <name type="scientific">Frankliniella fusca</name>
    <dbReference type="NCBI Taxonomy" id="407009"/>
    <lineage>
        <taxon>Eukaryota</taxon>
        <taxon>Metazoa</taxon>
        <taxon>Ecdysozoa</taxon>
        <taxon>Arthropoda</taxon>
        <taxon>Hexapoda</taxon>
        <taxon>Insecta</taxon>
        <taxon>Pterygota</taxon>
        <taxon>Neoptera</taxon>
        <taxon>Paraneoptera</taxon>
        <taxon>Thysanoptera</taxon>
        <taxon>Terebrantia</taxon>
        <taxon>Thripoidea</taxon>
        <taxon>Thripidae</taxon>
        <taxon>Frankliniella</taxon>
    </lineage>
</organism>
<dbReference type="GO" id="GO:0016020">
    <property type="term" value="C:membrane"/>
    <property type="evidence" value="ECO:0007669"/>
    <property type="project" value="UniProtKB-SubCell"/>
</dbReference>
<feature type="domain" description="AMOP" evidence="10">
    <location>
        <begin position="724"/>
        <end position="875"/>
    </location>
</feature>
<dbReference type="SUPFAM" id="SSF57535">
    <property type="entry name" value="Complement control module/SCR domain"/>
    <property type="match status" value="1"/>
</dbReference>
<dbReference type="InterPro" id="IPR001846">
    <property type="entry name" value="VWF_type-D"/>
</dbReference>
<dbReference type="Pfam" id="PF23263">
    <property type="entry name" value="C8-3_MUC4"/>
    <property type="match status" value="1"/>
</dbReference>
<evidence type="ECO:0000313" key="14">
    <source>
        <dbReference type="EMBL" id="KAK3916385.1"/>
    </source>
</evidence>
<feature type="compositionally biased region" description="Gly residues" evidence="7">
    <location>
        <begin position="1379"/>
        <end position="1388"/>
    </location>
</feature>
<dbReference type="CDD" id="cd00033">
    <property type="entry name" value="CCP"/>
    <property type="match status" value="1"/>
</dbReference>
<keyword evidence="3 8" id="KW-1133">Transmembrane helix</keyword>
<dbReference type="SMART" id="SM00723">
    <property type="entry name" value="AMOP"/>
    <property type="match status" value="1"/>
</dbReference>
<sequence length="1597" mass="177890">MAARRTSATESATVMLATRVRTLVLAALLLAAAAASAEQAVKDKASAVQTGAAPQAAPQAPAAAASASAGSETEALLAVAPRAQSKPAPLRMGASPATTRNDEKSRFLGAVLGAGVAKSTRAPGSSGQLRAGSRSRDREELDYRYFWGHTGARVEGYDGYDNGAGAGPGGYGQIDFDALADGQCGPPSYKSTSQNPQGAFTLTPDQLAKIRSKFMYWYFDKCGDDGNGDFQKDMHSSISQLHKNLNFQLPFFGFRFNYTRLSLNGYLEFSDPPEHYTYPLKFPVKEWPFKADPAFIGIFFSKCRIGSIRPDEVDQRAPGVYFRLERDLQFRTDQFGVMMRERLMWDVRQGIVGADTFVPKHAIIATWKNVSFAGGIDNSLYKTNTFQLVLATDEVYTYAIFNYLNIQWTTHTEASGDTTTGEGGTPAFVGFNGGNGTQCYEYKPYSQFTTVRDLSSRGWVNGFPGRHIFRIDEKILNGNCNKDVAGSSLDLVFAPESGNMLGGTVVNITGPCFVPGEKVLCRFDDEDVTGTVVDVNRALCVQPRLWADGYVRFEIQTTESRFNYKGKFFVETPATATERIVFLDRAVHQKSPSEIKFTWSAYNLTANNAASLKISLWGYREPTIHPELVYIDVLEEGVPNTGAYSLSPGAYRQRNNLNMTNMHFGFIQISLMNPTQYSGPLRVSSRFKKNCADPRRASPPCRTLWSRPIPLAWYFGPQWERLYGVKWPEELCNNWLMDDRYRKNFAAEVAQCPCTLEQALADKGRFLPDFECDRIANPECFYHKGAVHCVRTGAASLQGSGQQCCYDKNNYLMMSYDQMWGSRPHRSHNLGVLPWNEANKVPTLSQWYNDMIPFYHCCMWQDEQAVGCETFRFERRPTQDCVSYQPPEVASVFGDPHVVTFDNLQYTFNGKGEFVLVHVDTQKQRLDVQARFEQMPPNLYGPVPATQLTSIAAQDNSSTVVEVRIRPSYAQWRYRLDVFADNRRVYFDRESLRIQHFQGVTVYTPTYILNQSEVIMMFHSGVGVEVVENNGYMSARVYLPWTYINQTRGLFGNWSFDMTDDFTLPDGTQAPVTNNLNNFERVHKDFAMKWMLEDKEDKNKGAALFFREYGRLSSFYANKSFVPMFKATPEEIIPANRSKDIEMAKALCGDSYPCMYDYSVTLNRDVAHYTLKYHADVVNLKMVNHRRVVSCGILETPRFGRKSTFLFVPGTKVVFECNQNFVLVGDPRRTCLPEGRWDTPDYGYTECLRMVEYESQNSWIPVGVILLIMLPIIVIVLAVYMRYVRHRRSEGAASSWRFDAGSFRRSLQKRGGKGSPKGATPLLTGKASPANEYDGDSGFGAGQYKAGVGVDSSPSDLGVMAAPPLLGASATPSPTDSAAGGGGSGGSAGRPAKQPEKLPLKYDGVYHTHEPLPGKPDIEFEDKAWDLDESLLSSPPSSPANPSDTRSGAGSVQTDIFYFWEDNGAAPVLDISFRLVQVKPKRRSREAEVFIRRFLVGAQEYSSKNVGLTFAWVVGIIGPLLAVLAFIGYKLFAGNKKRRQRGEYSPPSQQKMMSRPQPVRLVQKEQLPADDDSSSGLAGGGPIGGPIGGPLREQEVN</sequence>
<gene>
    <name evidence="14" type="ORF">KUF71_025618</name>
</gene>
<evidence type="ECO:0000256" key="5">
    <source>
        <dbReference type="ARBA" id="ARBA00023157"/>
    </source>
</evidence>
<dbReference type="GO" id="GO:0007160">
    <property type="term" value="P:cell-matrix adhesion"/>
    <property type="evidence" value="ECO:0007669"/>
    <property type="project" value="InterPro"/>
</dbReference>
<feature type="compositionally biased region" description="Gly residues" evidence="7">
    <location>
        <begin position="1577"/>
        <end position="1588"/>
    </location>
</feature>
<feature type="region of interest" description="Disordered" evidence="7">
    <location>
        <begin position="1538"/>
        <end position="1597"/>
    </location>
</feature>
<feature type="region of interest" description="Disordered" evidence="7">
    <location>
        <begin position="1361"/>
        <end position="1396"/>
    </location>
</feature>
<evidence type="ECO:0000259" key="11">
    <source>
        <dbReference type="PROSITE" id="PS50923"/>
    </source>
</evidence>
<comment type="caution">
    <text evidence="6">Lacks conserved residue(s) required for the propagation of feature annotation.</text>
</comment>
<evidence type="ECO:0000256" key="2">
    <source>
        <dbReference type="ARBA" id="ARBA00022692"/>
    </source>
</evidence>
<feature type="region of interest" description="Disordered" evidence="7">
    <location>
        <begin position="1429"/>
        <end position="1449"/>
    </location>
</feature>
<evidence type="ECO:0000256" key="9">
    <source>
        <dbReference type="SAM" id="SignalP"/>
    </source>
</evidence>
<evidence type="ECO:0000259" key="12">
    <source>
        <dbReference type="PROSITE" id="PS51220"/>
    </source>
</evidence>
<dbReference type="SMART" id="SM00032">
    <property type="entry name" value="CCP"/>
    <property type="match status" value="1"/>
</dbReference>
<dbReference type="PROSITE" id="PS50923">
    <property type="entry name" value="SUSHI"/>
    <property type="match status" value="1"/>
</dbReference>
<dbReference type="PROSITE" id="PS50856">
    <property type="entry name" value="AMOP"/>
    <property type="match status" value="1"/>
</dbReference>
<keyword evidence="6" id="KW-0768">Sushi</keyword>
<feature type="chain" id="PRO_5041988920" evidence="9">
    <location>
        <begin position="38"/>
        <end position="1597"/>
    </location>
</feature>
<evidence type="ECO:0000256" key="3">
    <source>
        <dbReference type="ARBA" id="ARBA00022989"/>
    </source>
</evidence>
<feature type="domain" description="VWFD" evidence="13">
    <location>
        <begin position="888"/>
        <end position="1098"/>
    </location>
</feature>
<dbReference type="SMART" id="SM00216">
    <property type="entry name" value="VWD"/>
    <property type="match status" value="1"/>
</dbReference>
<feature type="compositionally biased region" description="Low complexity" evidence="7">
    <location>
        <begin position="1368"/>
        <end position="1378"/>
    </location>
</feature>
<dbReference type="InterPro" id="IPR003886">
    <property type="entry name" value="NIDO_dom"/>
</dbReference>
<reference evidence="14" key="1">
    <citation type="submission" date="2021-07" db="EMBL/GenBank/DDBJ databases">
        <authorList>
            <person name="Catto M.A."/>
            <person name="Jacobson A."/>
            <person name="Kennedy G."/>
            <person name="Labadie P."/>
            <person name="Hunt B.G."/>
            <person name="Srinivasan R."/>
        </authorList>
    </citation>
    <scope>NUCLEOTIDE SEQUENCE</scope>
    <source>
        <strain evidence="14">PL_HMW_Pooled</strain>
        <tissue evidence="14">Head</tissue>
    </source>
</reference>
<dbReference type="PANTHER" id="PTHR13802">
    <property type="entry name" value="MUCIN 4-RELATED"/>
    <property type="match status" value="1"/>
</dbReference>
<dbReference type="Pfam" id="PF00084">
    <property type="entry name" value="Sushi"/>
    <property type="match status" value="1"/>
</dbReference>
<dbReference type="InterPro" id="IPR035976">
    <property type="entry name" value="Sushi/SCR/CCP_sf"/>
</dbReference>
<evidence type="ECO:0000256" key="6">
    <source>
        <dbReference type="PROSITE-ProRule" id="PRU00302"/>
    </source>
</evidence>
<dbReference type="EMBL" id="JAHWGI010000524">
    <property type="protein sequence ID" value="KAK3916385.1"/>
    <property type="molecule type" value="Genomic_DNA"/>
</dbReference>
<dbReference type="PANTHER" id="PTHR13802:SF52">
    <property type="entry name" value="MUCIN-4"/>
    <property type="match status" value="1"/>
</dbReference>
<evidence type="ECO:0000313" key="15">
    <source>
        <dbReference type="Proteomes" id="UP001219518"/>
    </source>
</evidence>
<feature type="transmembrane region" description="Helical" evidence="8">
    <location>
        <begin position="1259"/>
        <end position="1280"/>
    </location>
</feature>
<dbReference type="Gene3D" id="2.10.70.10">
    <property type="entry name" value="Complement Module, domain 1"/>
    <property type="match status" value="1"/>
</dbReference>
<evidence type="ECO:0000256" key="1">
    <source>
        <dbReference type="ARBA" id="ARBA00004370"/>
    </source>
</evidence>
<protein>
    <submittedName>
        <fullName evidence="14">Protein mesh</fullName>
    </submittedName>
</protein>
<evidence type="ECO:0000259" key="13">
    <source>
        <dbReference type="PROSITE" id="PS51233"/>
    </source>
</evidence>
<keyword evidence="9" id="KW-0732">Signal</keyword>
<dbReference type="Proteomes" id="UP001219518">
    <property type="component" value="Unassembled WGS sequence"/>
</dbReference>
<dbReference type="InterPro" id="IPR051495">
    <property type="entry name" value="Epithelial_Barrier/Signaling"/>
</dbReference>
<feature type="compositionally biased region" description="Low complexity" evidence="7">
    <location>
        <begin position="1430"/>
        <end position="1444"/>
    </location>
</feature>
<keyword evidence="5" id="KW-1015">Disulfide bond</keyword>
<dbReference type="Pfam" id="PF06119">
    <property type="entry name" value="NIDO"/>
    <property type="match status" value="1"/>
</dbReference>
<feature type="region of interest" description="Disordered" evidence="7">
    <location>
        <begin position="1306"/>
        <end position="1331"/>
    </location>
</feature>
<evidence type="ECO:0000256" key="7">
    <source>
        <dbReference type="SAM" id="MobiDB-lite"/>
    </source>
</evidence>
<evidence type="ECO:0000259" key="10">
    <source>
        <dbReference type="PROSITE" id="PS50856"/>
    </source>
</evidence>
<keyword evidence="15" id="KW-1185">Reference proteome</keyword>
<dbReference type="Gene3D" id="2.60.40.10">
    <property type="entry name" value="Immunoglobulins"/>
    <property type="match status" value="1"/>
</dbReference>
<dbReference type="InterPro" id="IPR000436">
    <property type="entry name" value="Sushi_SCR_CCP_dom"/>
</dbReference>
<dbReference type="InterPro" id="IPR013783">
    <property type="entry name" value="Ig-like_fold"/>
</dbReference>